<dbReference type="InterPro" id="IPR001451">
    <property type="entry name" value="Hexapep"/>
</dbReference>
<dbReference type="EMBL" id="NAPY01000032">
    <property type="protein sequence ID" value="MUL38114.1"/>
    <property type="molecule type" value="Genomic_DNA"/>
</dbReference>
<keyword evidence="3" id="KW-0812">Transmembrane</keyword>
<dbReference type="PANTHER" id="PTHR23416">
    <property type="entry name" value="SIALIC ACID SYNTHASE-RELATED"/>
    <property type="match status" value="1"/>
</dbReference>
<keyword evidence="1 4" id="KW-0808">Transferase</keyword>
<evidence type="ECO:0000313" key="4">
    <source>
        <dbReference type="EMBL" id="MUL38114.1"/>
    </source>
</evidence>
<dbReference type="InterPro" id="IPR051159">
    <property type="entry name" value="Hexapeptide_acetyltransf"/>
</dbReference>
<dbReference type="GO" id="GO:0016740">
    <property type="term" value="F:transferase activity"/>
    <property type="evidence" value="ECO:0007669"/>
    <property type="project" value="UniProtKB-KW"/>
</dbReference>
<sequence>MVSTSSQIWTRFSNTWQSRGVSGVATTTWAAFWMQFAALGGIGRITTWIATWFAPPYYARRRLARFNSKGYIAPSATIYHSQIKLGKHIFIGDRVTIFEDKKQPNINSGSVELADRVHLYGDTIIQTGECGTLKIGSDTHIQPRCQFSAYRAAIQIGRGVQIAPNCAFYPYDHGIDPGELISKQPLQTKGGIVVEDDAWLGFGVIVLDGVRIGKGAVVGAGAVVNRDIPDGAIAVGVPARVVGMRSNG</sequence>
<evidence type="ECO:0000313" key="5">
    <source>
        <dbReference type="Proteomes" id="UP000441797"/>
    </source>
</evidence>
<feature type="transmembrane region" description="Helical" evidence="3">
    <location>
        <begin position="32"/>
        <end position="55"/>
    </location>
</feature>
<proteinExistence type="predicted"/>
<keyword evidence="5" id="KW-1185">Reference proteome</keyword>
<dbReference type="AlphaFoldDB" id="A0A6N8FZG1"/>
<keyword evidence="3" id="KW-0472">Membrane</keyword>
<dbReference type="GO" id="GO:0031470">
    <property type="term" value="C:carboxysome"/>
    <property type="evidence" value="ECO:0007669"/>
    <property type="project" value="UniProtKB-ARBA"/>
</dbReference>
<comment type="caution">
    <text evidence="4">The sequence shown here is derived from an EMBL/GenBank/DDBJ whole genome shotgun (WGS) entry which is preliminary data.</text>
</comment>
<gene>
    <name evidence="4" type="ORF">BWI75_17705</name>
</gene>
<dbReference type="GO" id="GO:0043886">
    <property type="term" value="F:structural constituent of carboxysome shell"/>
    <property type="evidence" value="ECO:0007669"/>
    <property type="project" value="UniProtKB-ARBA"/>
</dbReference>
<dbReference type="RefSeq" id="WP_105219224.1">
    <property type="nucleotide sequence ID" value="NZ_CAWNSU010000031.1"/>
</dbReference>
<keyword evidence="2" id="KW-0677">Repeat</keyword>
<accession>A0A6N8FZG1</accession>
<evidence type="ECO:0000256" key="1">
    <source>
        <dbReference type="ARBA" id="ARBA00022679"/>
    </source>
</evidence>
<protein>
    <submittedName>
        <fullName evidence="4">Transferase</fullName>
    </submittedName>
</protein>
<dbReference type="PROSITE" id="PS00101">
    <property type="entry name" value="HEXAPEP_TRANSFERASES"/>
    <property type="match status" value="1"/>
</dbReference>
<dbReference type="InterPro" id="IPR018357">
    <property type="entry name" value="Hexapep_transf_CS"/>
</dbReference>
<dbReference type="InterPro" id="IPR011004">
    <property type="entry name" value="Trimer_LpxA-like_sf"/>
</dbReference>
<name>A0A6N8FZG1_9CHRO</name>
<reference evidence="4 5" key="1">
    <citation type="journal article" date="2019" name="Front. Microbiol.">
        <title>Genomic Features for Desiccation Tolerance and Sugar Biosynthesis in the Extremophile Gloeocapsopsis sp. UTEX B3054.</title>
        <authorList>
            <person name="Urrejola C."/>
            <person name="Alcorta J."/>
            <person name="Salas L."/>
            <person name="Vasquez M."/>
            <person name="Polz M.F."/>
            <person name="Vicuna R."/>
            <person name="Diez B."/>
        </authorList>
    </citation>
    <scope>NUCLEOTIDE SEQUENCE [LARGE SCALE GENOMIC DNA]</scope>
    <source>
        <strain evidence="4 5">1H9</strain>
    </source>
</reference>
<dbReference type="OrthoDB" id="5291101at2"/>
<keyword evidence="3" id="KW-1133">Transmembrane helix</keyword>
<dbReference type="Gene3D" id="2.160.10.10">
    <property type="entry name" value="Hexapeptide repeat proteins"/>
    <property type="match status" value="1"/>
</dbReference>
<dbReference type="CDD" id="cd04647">
    <property type="entry name" value="LbH_MAT_like"/>
    <property type="match status" value="1"/>
</dbReference>
<dbReference type="Proteomes" id="UP000441797">
    <property type="component" value="Unassembled WGS sequence"/>
</dbReference>
<dbReference type="PANTHER" id="PTHR23416:SF78">
    <property type="entry name" value="LIPOPOLYSACCHARIDE BIOSYNTHESIS O-ACETYL TRANSFERASE WBBJ-RELATED"/>
    <property type="match status" value="1"/>
</dbReference>
<organism evidence="4 5">
    <name type="scientific">Gloeocapsopsis dulcis AAB1 = 1H9</name>
    <dbReference type="NCBI Taxonomy" id="1433147"/>
    <lineage>
        <taxon>Bacteria</taxon>
        <taxon>Bacillati</taxon>
        <taxon>Cyanobacteriota</taxon>
        <taxon>Cyanophyceae</taxon>
        <taxon>Oscillatoriophycideae</taxon>
        <taxon>Chroococcales</taxon>
        <taxon>Chroococcaceae</taxon>
        <taxon>Gloeocapsopsis</taxon>
        <taxon>Gloeocapsopsis dulcis</taxon>
    </lineage>
</organism>
<evidence type="ECO:0000256" key="2">
    <source>
        <dbReference type="ARBA" id="ARBA00022737"/>
    </source>
</evidence>
<dbReference type="Pfam" id="PF00132">
    <property type="entry name" value="Hexapep"/>
    <property type="match status" value="1"/>
</dbReference>
<evidence type="ECO:0000256" key="3">
    <source>
        <dbReference type="SAM" id="Phobius"/>
    </source>
</evidence>
<dbReference type="SUPFAM" id="SSF51161">
    <property type="entry name" value="Trimeric LpxA-like enzymes"/>
    <property type="match status" value="1"/>
</dbReference>